<dbReference type="GeneID" id="93574705"/>
<dbReference type="GO" id="GO:0003682">
    <property type="term" value="F:chromatin binding"/>
    <property type="evidence" value="ECO:0007669"/>
    <property type="project" value="TreeGrafter"/>
</dbReference>
<feature type="region of interest" description="Disordered" evidence="5">
    <location>
        <begin position="1"/>
        <end position="175"/>
    </location>
</feature>
<dbReference type="GO" id="GO:0000712">
    <property type="term" value="P:resolution of meiotic recombination intermediates"/>
    <property type="evidence" value="ECO:0007669"/>
    <property type="project" value="TreeGrafter"/>
</dbReference>
<dbReference type="PANTHER" id="PTHR22980:SF5">
    <property type="entry name" value="CENP-T_HISTONE H4 HISTONE FOLD DOMAIN-CONTAINING PROTEIN"/>
    <property type="match status" value="1"/>
</dbReference>
<evidence type="ECO:0000313" key="8">
    <source>
        <dbReference type="Proteomes" id="UP000184499"/>
    </source>
</evidence>
<dbReference type="STRING" id="767769.A0A1L9V384"/>
<dbReference type="GO" id="GO:0005694">
    <property type="term" value="C:chromosome"/>
    <property type="evidence" value="ECO:0007669"/>
    <property type="project" value="UniProtKB-SubCell"/>
</dbReference>
<dbReference type="Proteomes" id="UP000184499">
    <property type="component" value="Unassembled WGS sequence"/>
</dbReference>
<proteinExistence type="predicted"/>
<sequence>MATTPNPRRRSPRVSDGSEALTPVGDTTLTRLQRLPTHTKYPLTPSRFASNTPSANRYTPRNRGAGAPSTPYRVQALQRRAANTPGRDRRRSGRIQRETTFDILRNLGKALAPTTQPIQSSPQEQVESSPEPEPEKDEIEELDNEPEIERPRLSLPLDEVEEADEELEMRPPRLSLAFEEEDITVEYPRRATSEYDRNRLSMMSVGGPRMSEIGAATGLESESEDGDDTGIVHGGDDEGGDDTVLTQGDFDGGGETEDLGRFNFDFNFPSPPAPGAELDQDEPIHDDEGFELSMDMPLDTGAGSDDGDSVSIAAGDVGMELQSPPPAPVALSESQSPGIAGGGLRDEDRYMPGAKQKKLSRHGIPVPNLPVGVVKKLATRFARARNGSKAKISKETLAAIEQASSWYFEQASEDLAAYSKHAGRKTIDESDVATLMRRQRHVNQSTTIFSLAQKHLPKELLQDMRLAMPP</sequence>
<evidence type="ECO:0000256" key="3">
    <source>
        <dbReference type="ARBA" id="ARBA00022454"/>
    </source>
</evidence>
<dbReference type="Pfam" id="PF15511">
    <property type="entry name" value="CENP-T_C"/>
    <property type="match status" value="1"/>
</dbReference>
<comment type="subcellular location">
    <subcellularLocation>
        <location evidence="2">Chromosome</location>
    </subcellularLocation>
    <subcellularLocation>
        <location evidence="1">Nucleus</location>
    </subcellularLocation>
</comment>
<evidence type="ECO:0000256" key="5">
    <source>
        <dbReference type="SAM" id="MobiDB-lite"/>
    </source>
</evidence>
<dbReference type="GO" id="GO:0031297">
    <property type="term" value="P:replication fork processing"/>
    <property type="evidence" value="ECO:0007669"/>
    <property type="project" value="TreeGrafter"/>
</dbReference>
<feature type="compositionally biased region" description="Acidic residues" evidence="5">
    <location>
        <begin position="158"/>
        <end position="167"/>
    </location>
</feature>
<dbReference type="GO" id="GO:0046982">
    <property type="term" value="F:protein heterodimerization activity"/>
    <property type="evidence" value="ECO:0007669"/>
    <property type="project" value="InterPro"/>
</dbReference>
<gene>
    <name evidence="7" type="ORF">ASPBRDRAFT_25878</name>
</gene>
<dbReference type="RefSeq" id="XP_067485536.1">
    <property type="nucleotide sequence ID" value="XM_067622217.1"/>
</dbReference>
<keyword evidence="3" id="KW-0158">Chromosome</keyword>
<dbReference type="PANTHER" id="PTHR22980">
    <property type="entry name" value="CORTISTATIN"/>
    <property type="match status" value="1"/>
</dbReference>
<feature type="region of interest" description="Disordered" evidence="5">
    <location>
        <begin position="218"/>
        <end position="257"/>
    </location>
</feature>
<evidence type="ECO:0000313" key="7">
    <source>
        <dbReference type="EMBL" id="OJJ78289.1"/>
    </source>
</evidence>
<feature type="compositionally biased region" description="Acidic residues" evidence="5">
    <location>
        <begin position="130"/>
        <end position="146"/>
    </location>
</feature>
<dbReference type="InterPro" id="IPR009072">
    <property type="entry name" value="Histone-fold"/>
</dbReference>
<evidence type="ECO:0000256" key="4">
    <source>
        <dbReference type="ARBA" id="ARBA00023242"/>
    </source>
</evidence>
<dbReference type="FunFam" id="1.10.20.10:FF:000105">
    <property type="entry name" value="Inner kinetochore subunit cnp20"/>
    <property type="match status" value="1"/>
</dbReference>
<dbReference type="EMBL" id="KV878679">
    <property type="protein sequence ID" value="OJJ78289.1"/>
    <property type="molecule type" value="Genomic_DNA"/>
</dbReference>
<dbReference type="VEuPathDB" id="FungiDB:ASPBRDRAFT_25878"/>
<dbReference type="InterPro" id="IPR035425">
    <property type="entry name" value="CENP-T/H4_C"/>
</dbReference>
<accession>A0A1L9V384</accession>
<dbReference type="OMA" id="GRMQRET"/>
<evidence type="ECO:0000259" key="6">
    <source>
        <dbReference type="Pfam" id="PF15511"/>
    </source>
</evidence>
<keyword evidence="4" id="KW-0539">Nucleus</keyword>
<evidence type="ECO:0000256" key="1">
    <source>
        <dbReference type="ARBA" id="ARBA00004123"/>
    </source>
</evidence>
<dbReference type="OrthoDB" id="10071681at2759"/>
<dbReference type="AlphaFoldDB" id="A0A1L9V384"/>
<reference evidence="8" key="1">
    <citation type="journal article" date="2017" name="Genome Biol.">
        <title>Comparative genomics reveals high biological diversity and specific adaptations in the industrially and medically important fungal genus Aspergillus.</title>
        <authorList>
            <person name="de Vries R.P."/>
            <person name="Riley R."/>
            <person name="Wiebenga A."/>
            <person name="Aguilar-Osorio G."/>
            <person name="Amillis S."/>
            <person name="Uchima C.A."/>
            <person name="Anderluh G."/>
            <person name="Asadollahi M."/>
            <person name="Askin M."/>
            <person name="Barry K."/>
            <person name="Battaglia E."/>
            <person name="Bayram O."/>
            <person name="Benocci T."/>
            <person name="Braus-Stromeyer S.A."/>
            <person name="Caldana C."/>
            <person name="Canovas D."/>
            <person name="Cerqueira G.C."/>
            <person name="Chen F."/>
            <person name="Chen W."/>
            <person name="Choi C."/>
            <person name="Clum A."/>
            <person name="Dos Santos R.A."/>
            <person name="Damasio A.R."/>
            <person name="Diallinas G."/>
            <person name="Emri T."/>
            <person name="Fekete E."/>
            <person name="Flipphi M."/>
            <person name="Freyberg S."/>
            <person name="Gallo A."/>
            <person name="Gournas C."/>
            <person name="Habgood R."/>
            <person name="Hainaut M."/>
            <person name="Harispe M.L."/>
            <person name="Henrissat B."/>
            <person name="Hilden K.S."/>
            <person name="Hope R."/>
            <person name="Hossain A."/>
            <person name="Karabika E."/>
            <person name="Karaffa L."/>
            <person name="Karanyi Z."/>
            <person name="Krasevec N."/>
            <person name="Kuo A."/>
            <person name="Kusch H."/>
            <person name="LaButti K."/>
            <person name="Lagendijk E.L."/>
            <person name="Lapidus A."/>
            <person name="Levasseur A."/>
            <person name="Lindquist E."/>
            <person name="Lipzen A."/>
            <person name="Logrieco A.F."/>
            <person name="MacCabe A."/>
            <person name="Maekelae M.R."/>
            <person name="Malavazi I."/>
            <person name="Melin P."/>
            <person name="Meyer V."/>
            <person name="Mielnichuk N."/>
            <person name="Miskei M."/>
            <person name="Molnar A.P."/>
            <person name="Mule G."/>
            <person name="Ngan C.Y."/>
            <person name="Orejas M."/>
            <person name="Orosz E."/>
            <person name="Ouedraogo J.P."/>
            <person name="Overkamp K.M."/>
            <person name="Park H.-S."/>
            <person name="Perrone G."/>
            <person name="Piumi F."/>
            <person name="Punt P.J."/>
            <person name="Ram A.F."/>
            <person name="Ramon A."/>
            <person name="Rauscher S."/>
            <person name="Record E."/>
            <person name="Riano-Pachon D.M."/>
            <person name="Robert V."/>
            <person name="Roehrig J."/>
            <person name="Ruller R."/>
            <person name="Salamov A."/>
            <person name="Salih N.S."/>
            <person name="Samson R.A."/>
            <person name="Sandor E."/>
            <person name="Sanguinetti M."/>
            <person name="Schuetze T."/>
            <person name="Sepcic K."/>
            <person name="Shelest E."/>
            <person name="Sherlock G."/>
            <person name="Sophianopoulou V."/>
            <person name="Squina F.M."/>
            <person name="Sun H."/>
            <person name="Susca A."/>
            <person name="Todd R.B."/>
            <person name="Tsang A."/>
            <person name="Unkles S.E."/>
            <person name="van de Wiele N."/>
            <person name="van Rossen-Uffink D."/>
            <person name="Oliveira J.V."/>
            <person name="Vesth T.C."/>
            <person name="Visser J."/>
            <person name="Yu J.-H."/>
            <person name="Zhou M."/>
            <person name="Andersen M.R."/>
            <person name="Archer D.B."/>
            <person name="Baker S.E."/>
            <person name="Benoit I."/>
            <person name="Brakhage A.A."/>
            <person name="Braus G.H."/>
            <person name="Fischer R."/>
            <person name="Frisvad J.C."/>
            <person name="Goldman G.H."/>
            <person name="Houbraken J."/>
            <person name="Oakley B."/>
            <person name="Pocsi I."/>
            <person name="Scazzocchio C."/>
            <person name="Seiboth B."/>
            <person name="vanKuyk P.A."/>
            <person name="Wortman J."/>
            <person name="Dyer P.S."/>
            <person name="Grigoriev I.V."/>
        </authorList>
    </citation>
    <scope>NUCLEOTIDE SEQUENCE [LARGE SCALE GENOMIC DNA]</scope>
    <source>
        <strain evidence="8">CBS 101740 / IMI 381727 / IBT 21946</strain>
    </source>
</reference>
<dbReference type="SUPFAM" id="SSF47113">
    <property type="entry name" value="Histone-fold"/>
    <property type="match status" value="1"/>
</dbReference>
<name>A0A1L9V384_ASPBC</name>
<protein>
    <recommendedName>
        <fullName evidence="6">CENP-T/Histone H4 histone fold domain-containing protein</fullName>
    </recommendedName>
</protein>
<organism evidence="7 8">
    <name type="scientific">Aspergillus brasiliensis (strain CBS 101740 / IMI 381727 / IBT 21946)</name>
    <dbReference type="NCBI Taxonomy" id="767769"/>
    <lineage>
        <taxon>Eukaryota</taxon>
        <taxon>Fungi</taxon>
        <taxon>Dikarya</taxon>
        <taxon>Ascomycota</taxon>
        <taxon>Pezizomycotina</taxon>
        <taxon>Eurotiomycetes</taxon>
        <taxon>Eurotiomycetidae</taxon>
        <taxon>Eurotiales</taxon>
        <taxon>Aspergillaceae</taxon>
        <taxon>Aspergillus</taxon>
        <taxon>Aspergillus subgen. Circumdati</taxon>
    </lineage>
</organism>
<dbReference type="Gene3D" id="1.10.20.10">
    <property type="entry name" value="Histone, subunit A"/>
    <property type="match status" value="1"/>
</dbReference>
<evidence type="ECO:0000256" key="2">
    <source>
        <dbReference type="ARBA" id="ARBA00004286"/>
    </source>
</evidence>
<feature type="compositionally biased region" description="Polar residues" evidence="5">
    <location>
        <begin position="47"/>
        <end position="59"/>
    </location>
</feature>
<dbReference type="CDD" id="cd22920">
    <property type="entry name" value="HFD_CENP-T"/>
    <property type="match status" value="1"/>
</dbReference>
<feature type="compositionally biased region" description="Low complexity" evidence="5">
    <location>
        <begin position="116"/>
        <end position="129"/>
    </location>
</feature>
<dbReference type="GO" id="GO:0071821">
    <property type="term" value="C:FANCM-MHF complex"/>
    <property type="evidence" value="ECO:0007669"/>
    <property type="project" value="TreeGrafter"/>
</dbReference>
<feature type="region of interest" description="Disordered" evidence="5">
    <location>
        <begin position="322"/>
        <end position="347"/>
    </location>
</feature>
<keyword evidence="8" id="KW-1185">Reference proteome</keyword>
<feature type="domain" description="CENP-T/Histone H4 histone fold" evidence="6">
    <location>
        <begin position="362"/>
        <end position="469"/>
    </location>
</feature>